<feature type="transmembrane region" description="Helical" evidence="2">
    <location>
        <begin position="1140"/>
        <end position="1161"/>
    </location>
</feature>
<keyword evidence="2" id="KW-0472">Membrane</keyword>
<dbReference type="GO" id="GO:0000166">
    <property type="term" value="F:nucleotide binding"/>
    <property type="evidence" value="ECO:0007669"/>
    <property type="project" value="InterPro"/>
</dbReference>
<feature type="transmembrane region" description="Helical" evidence="2">
    <location>
        <begin position="62"/>
        <end position="95"/>
    </location>
</feature>
<accession>A0A336MG02</accession>
<evidence type="ECO:0000256" key="2">
    <source>
        <dbReference type="SAM" id="Phobius"/>
    </source>
</evidence>
<feature type="transmembrane region" description="Helical" evidence="2">
    <location>
        <begin position="1103"/>
        <end position="1128"/>
    </location>
</feature>
<dbReference type="AlphaFoldDB" id="A0A336MG02"/>
<dbReference type="PANTHER" id="PTHR13219:SF6">
    <property type="entry name" value="TRANSMEMBRANE PROTEIN 94"/>
    <property type="match status" value="1"/>
</dbReference>
<feature type="transmembrane region" description="Helical" evidence="2">
    <location>
        <begin position="1071"/>
        <end position="1091"/>
    </location>
</feature>
<evidence type="ECO:0000313" key="3">
    <source>
        <dbReference type="EMBL" id="SSX29304.1"/>
    </source>
</evidence>
<gene>
    <name evidence="3" type="primary">CSON001119</name>
</gene>
<dbReference type="Pfam" id="PF13246">
    <property type="entry name" value="Cation_ATPase"/>
    <property type="match status" value="1"/>
</dbReference>
<feature type="region of interest" description="Disordered" evidence="1">
    <location>
        <begin position="423"/>
        <end position="450"/>
    </location>
</feature>
<dbReference type="InterPro" id="IPR039720">
    <property type="entry name" value="TMEM94"/>
</dbReference>
<dbReference type="OMA" id="GCAMQTP"/>
<feature type="transmembrane region" description="Helical" evidence="2">
    <location>
        <begin position="300"/>
        <end position="321"/>
    </location>
</feature>
<dbReference type="VEuPathDB" id="VectorBase:CSON001119"/>
<dbReference type="InterPro" id="IPR008250">
    <property type="entry name" value="ATPase_P-typ_transduc_dom_A_sf"/>
</dbReference>
<keyword evidence="2" id="KW-1133">Transmembrane helix</keyword>
<organism evidence="3">
    <name type="scientific">Culicoides sonorensis</name>
    <name type="common">Biting midge</name>
    <dbReference type="NCBI Taxonomy" id="179676"/>
    <lineage>
        <taxon>Eukaryota</taxon>
        <taxon>Metazoa</taxon>
        <taxon>Ecdysozoa</taxon>
        <taxon>Arthropoda</taxon>
        <taxon>Hexapoda</taxon>
        <taxon>Insecta</taxon>
        <taxon>Pterygota</taxon>
        <taxon>Neoptera</taxon>
        <taxon>Endopterygota</taxon>
        <taxon>Diptera</taxon>
        <taxon>Nematocera</taxon>
        <taxon>Chironomoidea</taxon>
        <taxon>Ceratopogonidae</taxon>
        <taxon>Ceratopogoninae</taxon>
        <taxon>Culicoides</taxon>
        <taxon>Monoculicoides</taxon>
    </lineage>
</organism>
<feature type="compositionally biased region" description="Low complexity" evidence="1">
    <location>
        <begin position="424"/>
        <end position="437"/>
    </location>
</feature>
<dbReference type="InterPro" id="IPR023299">
    <property type="entry name" value="ATPase_P-typ_cyto_dom_N"/>
</dbReference>
<protein>
    <submittedName>
        <fullName evidence="3">CSON001119 protein</fullName>
    </submittedName>
</protein>
<keyword evidence="2" id="KW-0812">Transmembrane</keyword>
<dbReference type="SUPFAM" id="SSF81665">
    <property type="entry name" value="Calcium ATPase, transmembrane domain M"/>
    <property type="match status" value="1"/>
</dbReference>
<feature type="region of interest" description="Disordered" evidence="1">
    <location>
        <begin position="726"/>
        <end position="762"/>
    </location>
</feature>
<evidence type="ECO:0000256" key="1">
    <source>
        <dbReference type="SAM" id="MobiDB-lite"/>
    </source>
</evidence>
<dbReference type="SUPFAM" id="SSF81653">
    <property type="entry name" value="Calcium ATPase, transduction domain A"/>
    <property type="match status" value="1"/>
</dbReference>
<dbReference type="InterPro" id="IPR023298">
    <property type="entry name" value="ATPase_P-typ_TM_dom_sf"/>
</dbReference>
<proteinExistence type="predicted"/>
<feature type="transmembrane region" description="Helical" evidence="2">
    <location>
        <begin position="1022"/>
        <end position="1051"/>
    </location>
</feature>
<dbReference type="Gene3D" id="3.40.1110.10">
    <property type="entry name" value="Calcium-transporting ATPase, cytoplasmic domain N"/>
    <property type="match status" value="1"/>
</dbReference>
<name>A0A336MG02_CULSO</name>
<sequence length="1167" mass="132419">MVVINPEKFEPNFGDLGMQDALQRLHNEILEVLTVYEEKVEEEPFIQRFHDFYKYNGSLHWISVLGSLFCFILLLISCDFIAALILFIVLSATVYLQFRENYLKKTELYRKVRTVLKELEVAIDMSHEWTSDNFPHIYSPLSPCVSLQWCYRDGKVVNLPWALLVKGDYIILRPGQTAPEDCTELNGKHKFLAGETYRLLTQVDPPNKPTARVPLGDLILVLTKTPFVEILKTALENFLNRPPTIFDQQRDLLITRSIQQWGFIFILIITILTGILRYTGVYLQGKTQFNWTEVFIVNPVAATLPLLPLILPIVWVAISLWGMARLQTILSVAPILNNNEQQKSFQEDLESPSDLECDHIVLPRRDVFYHWLNLIMGDSALLGRSTNVVQVLGTVTALCCVDKKGILSWPNPTAEKVFFLRNPSDTSSNKSSSSSLSSEDDIDMPQHDGPVTEVLDLTHDQHSPFKLEFDDHEWKAHINSLKPLGLAILVNTCCPLTQKHYASFCGHISAQFDKNLVPVTNRYSFVESRIISFSHGRCLCELARQIGFSTQARSIFQLSGQISSYRHLQPEIVRREMRLAKSLHITKVKVPFPHSMSVVVKESPSGSLQLLTQGTADIVLDCCDDYWNGKDLKPLSREDRKRALDFYQRNALTAYCTAFAYKPLRHGIFEKMGLESGWNCHISLLSDDKSNIPSPKNSVNFDFDTEPTENHRLLVPSTLESTKTLSSSAPCAISQQPISSHNSKDSLAMDHGTSHRASKDSAMEENCRSLSCLSEITEQSAPINFDMSNRAKLPRGIENIRPHLENVDNVPLLVSLFTDCSAEATREMLSIMQQYGEIVVCLGSSASNANCEIFLTADCSIAIEPLYPQVCQDYPAYTEANIYNNSTRIKDTKRSKFFSSVMERPVTISPIYLSRVLNSIPCSISMLRDDPLSIVTLIELSRRFSVGFWNCIQFWASCACSFTLLNTIIACLTLPPIITPIIILYFMCIAVPLLSVSLVRVEPDPLILNRATGKKQTSLNSNLFIFVIWCYGCKFLPMIVTMILAYCSFVSHPVIVINNDDENYEKDLQLARHFIVFGIILHLIAISSTFVHRDYSIWEKNPFRNVCWLSSCALLFGFHIVVILLQFVLNDYVIHEVERIWPICLFLLISVTVTYAIAEFIKWEEIK</sequence>
<dbReference type="EMBL" id="UFQT01001174">
    <property type="protein sequence ID" value="SSX29304.1"/>
    <property type="molecule type" value="Genomic_DNA"/>
</dbReference>
<feature type="transmembrane region" description="Helical" evidence="2">
    <location>
        <begin position="981"/>
        <end position="1001"/>
    </location>
</feature>
<dbReference type="Gene3D" id="1.20.1110.10">
    <property type="entry name" value="Calcium-transporting ATPase, transmembrane domain"/>
    <property type="match status" value="1"/>
</dbReference>
<dbReference type="PANTHER" id="PTHR13219">
    <property type="entry name" value="TRANSMEMBRANE PROTEIN 94"/>
    <property type="match status" value="1"/>
</dbReference>
<feature type="transmembrane region" description="Helical" evidence="2">
    <location>
        <begin position="261"/>
        <end position="280"/>
    </location>
</feature>
<dbReference type="SUPFAM" id="SSF81660">
    <property type="entry name" value="Metal cation-transporting ATPase, ATP-binding domain N"/>
    <property type="match status" value="1"/>
</dbReference>
<reference evidence="3" key="1">
    <citation type="submission" date="2018-07" db="EMBL/GenBank/DDBJ databases">
        <authorList>
            <person name="Quirk P.G."/>
            <person name="Krulwich T.A."/>
        </authorList>
    </citation>
    <scope>NUCLEOTIDE SEQUENCE</scope>
</reference>